<name>A0A811YZ47_NYCPR</name>
<evidence type="ECO:0000256" key="1">
    <source>
        <dbReference type="SAM" id="MobiDB-lite"/>
    </source>
</evidence>
<feature type="region of interest" description="Disordered" evidence="1">
    <location>
        <begin position="137"/>
        <end position="162"/>
    </location>
</feature>
<protein>
    <submittedName>
        <fullName evidence="2">(raccoon dog) hypothetical protein</fullName>
    </submittedName>
</protein>
<sequence length="240" mass="26241">MMHVIIIVVSEHGFWISALSTFVSGYFPVVGVSCASQDIEQHLWSPSTRCNSSPSSYHSKNDSKHCPYLFSFPHIFFYHLKFYPNITENKVMVNFKRNGSHQSCFTTDRLSSNARESGMGANEDSAIQDPFPGSLETQVPGTGPAPPTCSLPGAGPRGGPYGMPPSKNYFQLECKGSAKAALSVGLRLGRGSADLPFREAPTGRQEHLLWHSRPWAVLLVDICPEGRARAPPTSMPNCVL</sequence>
<keyword evidence="3" id="KW-1185">Reference proteome</keyword>
<dbReference type="AlphaFoldDB" id="A0A811YZ47"/>
<evidence type="ECO:0000313" key="2">
    <source>
        <dbReference type="EMBL" id="CAD7681736.1"/>
    </source>
</evidence>
<comment type="caution">
    <text evidence="2">The sequence shown here is derived from an EMBL/GenBank/DDBJ whole genome shotgun (WGS) entry which is preliminary data.</text>
</comment>
<organism evidence="2 3">
    <name type="scientific">Nyctereutes procyonoides</name>
    <name type="common">Raccoon dog</name>
    <name type="synonym">Canis procyonoides</name>
    <dbReference type="NCBI Taxonomy" id="34880"/>
    <lineage>
        <taxon>Eukaryota</taxon>
        <taxon>Metazoa</taxon>
        <taxon>Chordata</taxon>
        <taxon>Craniata</taxon>
        <taxon>Vertebrata</taxon>
        <taxon>Euteleostomi</taxon>
        <taxon>Mammalia</taxon>
        <taxon>Eutheria</taxon>
        <taxon>Laurasiatheria</taxon>
        <taxon>Carnivora</taxon>
        <taxon>Caniformia</taxon>
        <taxon>Canidae</taxon>
        <taxon>Nyctereutes</taxon>
    </lineage>
</organism>
<gene>
    <name evidence="2" type="ORF">NYPRO_LOCUS14528</name>
</gene>
<accession>A0A811YZ47</accession>
<reference evidence="2" key="1">
    <citation type="submission" date="2020-12" db="EMBL/GenBank/DDBJ databases">
        <authorList>
            <consortium name="Molecular Ecology Group"/>
        </authorList>
    </citation>
    <scope>NUCLEOTIDE SEQUENCE</scope>
    <source>
        <strain evidence="2">TBG_1078</strain>
    </source>
</reference>
<evidence type="ECO:0000313" key="3">
    <source>
        <dbReference type="Proteomes" id="UP000645828"/>
    </source>
</evidence>
<proteinExistence type="predicted"/>
<dbReference type="Proteomes" id="UP000645828">
    <property type="component" value="Unassembled WGS sequence"/>
</dbReference>
<dbReference type="EMBL" id="CAJHUB010000754">
    <property type="protein sequence ID" value="CAD7681736.1"/>
    <property type="molecule type" value="Genomic_DNA"/>
</dbReference>